<accession>A0A4X2LT57</accession>
<evidence type="ECO:0000256" key="9">
    <source>
        <dbReference type="ARBA" id="ARBA00031224"/>
    </source>
</evidence>
<dbReference type="PANTHER" id="PTHR47137">
    <property type="entry name" value="ERMIN"/>
    <property type="match status" value="1"/>
</dbReference>
<dbReference type="GO" id="GO:0005856">
    <property type="term" value="C:cytoskeleton"/>
    <property type="evidence" value="ECO:0007669"/>
    <property type="project" value="UniProtKB-SubCell"/>
</dbReference>
<evidence type="ECO:0000256" key="5">
    <source>
        <dbReference type="ARBA" id="ARBA00023203"/>
    </source>
</evidence>
<name>A0A4X2LT57_VOMUR</name>
<dbReference type="SUPFAM" id="SSF48678">
    <property type="entry name" value="Moesin tail domain"/>
    <property type="match status" value="1"/>
</dbReference>
<dbReference type="OMA" id="TPPYYRV"/>
<dbReference type="InterPro" id="IPR045346">
    <property type="entry name" value="Ermin"/>
</dbReference>
<dbReference type="GO" id="GO:0001763">
    <property type="term" value="P:morphogenesis of a branching structure"/>
    <property type="evidence" value="ECO:0007669"/>
    <property type="project" value="TreeGrafter"/>
</dbReference>
<organism evidence="11 12">
    <name type="scientific">Vombatus ursinus</name>
    <name type="common">Common wombat</name>
    <dbReference type="NCBI Taxonomy" id="29139"/>
    <lineage>
        <taxon>Eukaryota</taxon>
        <taxon>Metazoa</taxon>
        <taxon>Chordata</taxon>
        <taxon>Craniata</taxon>
        <taxon>Vertebrata</taxon>
        <taxon>Euteleostomi</taxon>
        <taxon>Mammalia</taxon>
        <taxon>Metatheria</taxon>
        <taxon>Diprotodontia</taxon>
        <taxon>Vombatidae</taxon>
        <taxon>Vombatus</taxon>
    </lineage>
</organism>
<keyword evidence="6" id="KW-0206">Cytoskeleton</keyword>
<dbReference type="GO" id="GO:0008360">
    <property type="term" value="P:regulation of cell shape"/>
    <property type="evidence" value="ECO:0007669"/>
    <property type="project" value="InterPro"/>
</dbReference>
<evidence type="ECO:0000256" key="8">
    <source>
        <dbReference type="ARBA" id="ARBA00026168"/>
    </source>
</evidence>
<keyword evidence="4" id="KW-0597">Phosphoprotein</keyword>
<feature type="compositionally biased region" description="Acidic residues" evidence="10">
    <location>
        <begin position="192"/>
        <end position="218"/>
    </location>
</feature>
<dbReference type="InterPro" id="IPR008954">
    <property type="entry name" value="Moesin_tail_sf"/>
</dbReference>
<proteinExistence type="predicted"/>
<protein>
    <recommendedName>
        <fullName evidence="8">Ermin</fullName>
    </recommendedName>
    <alternativeName>
        <fullName evidence="9">Juxtanodin</fullName>
    </alternativeName>
</protein>
<comment type="subcellular location">
    <subcellularLocation>
        <location evidence="1">Cytoplasm</location>
        <location evidence="1">Cytoskeleton</location>
    </subcellularLocation>
</comment>
<dbReference type="GO" id="GO:0005938">
    <property type="term" value="C:cell cortex"/>
    <property type="evidence" value="ECO:0007669"/>
    <property type="project" value="TreeGrafter"/>
</dbReference>
<dbReference type="Ensembl" id="ENSVURT00010032578.1">
    <property type="protein sequence ID" value="ENSVURP00010028594.1"/>
    <property type="gene ID" value="ENSVURG00010021888.1"/>
</dbReference>
<comment type="function">
    <text evidence="7">Plays a role in cytoskeletal rearrangements during the late wrapping and/or compaction phases of myelinogenesis as well as in maintenance and stability of myelin sheath in the adult. May play an important role in late-stage oligodendroglia maturation, myelin/Ranvier node formation during CNS development, and in the maintenance and plasticity of related structures in the mature CNS.</text>
</comment>
<evidence type="ECO:0000256" key="3">
    <source>
        <dbReference type="ARBA" id="ARBA00022490"/>
    </source>
</evidence>
<dbReference type="GO" id="GO:0007015">
    <property type="term" value="P:actin filament organization"/>
    <property type="evidence" value="ECO:0007669"/>
    <property type="project" value="InterPro"/>
</dbReference>
<dbReference type="GO" id="GO:0043209">
    <property type="term" value="C:myelin sheath"/>
    <property type="evidence" value="ECO:0007669"/>
    <property type="project" value="TreeGrafter"/>
</dbReference>
<dbReference type="GeneTree" id="ENSGT01090000260082"/>
<feature type="compositionally biased region" description="Low complexity" evidence="10">
    <location>
        <begin position="244"/>
        <end position="253"/>
    </location>
</feature>
<keyword evidence="5" id="KW-0009">Actin-binding</keyword>
<evidence type="ECO:0000256" key="1">
    <source>
        <dbReference type="ARBA" id="ARBA00004245"/>
    </source>
</evidence>
<dbReference type="AlphaFoldDB" id="A0A4X2LT57"/>
<dbReference type="GO" id="GO:0043025">
    <property type="term" value="C:neuronal cell body"/>
    <property type="evidence" value="ECO:0007669"/>
    <property type="project" value="TreeGrafter"/>
</dbReference>
<dbReference type="GO" id="GO:0033270">
    <property type="term" value="C:paranode region of axon"/>
    <property type="evidence" value="ECO:0007669"/>
    <property type="project" value="TreeGrafter"/>
</dbReference>
<reference evidence="11" key="3">
    <citation type="submission" date="2025-09" db="UniProtKB">
        <authorList>
            <consortium name="Ensembl"/>
        </authorList>
    </citation>
    <scope>IDENTIFICATION</scope>
</reference>
<evidence type="ECO:0000256" key="2">
    <source>
        <dbReference type="ARBA" id="ARBA00011216"/>
    </source>
</evidence>
<feature type="region of interest" description="Disordered" evidence="10">
    <location>
        <begin position="112"/>
        <end position="269"/>
    </location>
</feature>
<feature type="compositionally biased region" description="Basic and acidic residues" evidence="10">
    <location>
        <begin position="182"/>
        <end position="191"/>
    </location>
</feature>
<dbReference type="GO" id="GO:0031344">
    <property type="term" value="P:regulation of cell projection organization"/>
    <property type="evidence" value="ECO:0007669"/>
    <property type="project" value="TreeGrafter"/>
</dbReference>
<comment type="subunit">
    <text evidence="2">Binds actin.</text>
</comment>
<reference evidence="12" key="1">
    <citation type="submission" date="2018-12" db="EMBL/GenBank/DDBJ databases">
        <authorList>
            <person name="Yazar S."/>
        </authorList>
    </citation>
    <scope>NUCLEOTIDE SEQUENCE [LARGE SCALE GENOMIC DNA]</scope>
</reference>
<keyword evidence="3" id="KW-0963">Cytoplasm</keyword>
<evidence type="ECO:0000313" key="11">
    <source>
        <dbReference type="Ensembl" id="ENSVURP00010028594.1"/>
    </source>
</evidence>
<evidence type="ECO:0000256" key="7">
    <source>
        <dbReference type="ARBA" id="ARBA00025213"/>
    </source>
</evidence>
<reference evidence="11" key="2">
    <citation type="submission" date="2025-08" db="UniProtKB">
        <authorList>
            <consortium name="Ensembl"/>
        </authorList>
    </citation>
    <scope>IDENTIFICATION</scope>
</reference>
<dbReference type="GO" id="GO:0070062">
    <property type="term" value="C:extracellular exosome"/>
    <property type="evidence" value="ECO:0007669"/>
    <property type="project" value="TreeGrafter"/>
</dbReference>
<dbReference type="GO" id="GO:0051015">
    <property type="term" value="F:actin filament binding"/>
    <property type="evidence" value="ECO:0007669"/>
    <property type="project" value="InterPro"/>
</dbReference>
<evidence type="ECO:0000256" key="10">
    <source>
        <dbReference type="SAM" id="MobiDB-lite"/>
    </source>
</evidence>
<dbReference type="Gene3D" id="6.10.360.10">
    <property type="match status" value="1"/>
</dbReference>
<keyword evidence="12" id="KW-1185">Reference proteome</keyword>
<dbReference type="Proteomes" id="UP000314987">
    <property type="component" value="Unassembled WGS sequence"/>
</dbReference>
<dbReference type="STRING" id="29139.ENSVURP00010028594"/>
<dbReference type="GO" id="GO:0033269">
    <property type="term" value="C:internode region of axon"/>
    <property type="evidence" value="ECO:0007669"/>
    <property type="project" value="TreeGrafter"/>
</dbReference>
<sequence>CKLGDLYWKIMTEAPKASSVTEYNGDTSPEKDTTEISDEVFTPDDLSKCHGAVVSLEGSISKENPEESKYSRASMICRDLAWSLEEKKHREEQTEEDNFTVHKRIASFSLKETRADEMTSEEGLQWEKIPPHGKFQETTRQKESGIENLLEGRDGRIRKNEELQVGETEANLKWLGSQQPSKDGRMMSKQDEEIEDGEQEIDNENGNGDDEDDDEEDEVRLIEFKKGNGGASHLKVEGNDGDDSPLSSPSSHPMTPEELPALGKKNDISRHTYSRYNTISYRKIKKGNTKQRIDEFESMLHL</sequence>
<dbReference type="GO" id="GO:0030175">
    <property type="term" value="C:filopodium"/>
    <property type="evidence" value="ECO:0007669"/>
    <property type="project" value="TreeGrafter"/>
</dbReference>
<evidence type="ECO:0000313" key="12">
    <source>
        <dbReference type="Proteomes" id="UP000314987"/>
    </source>
</evidence>
<dbReference type="PANTHER" id="PTHR47137:SF1">
    <property type="entry name" value="ERMIN"/>
    <property type="match status" value="1"/>
</dbReference>
<feature type="compositionally biased region" description="Basic and acidic residues" evidence="10">
    <location>
        <begin position="134"/>
        <end position="162"/>
    </location>
</feature>
<evidence type="ECO:0000256" key="4">
    <source>
        <dbReference type="ARBA" id="ARBA00022553"/>
    </source>
</evidence>
<gene>
    <name evidence="11" type="primary">LOC114045956</name>
</gene>
<evidence type="ECO:0000256" key="6">
    <source>
        <dbReference type="ARBA" id="ARBA00023212"/>
    </source>
</evidence>
<dbReference type="Pfam" id="PF20491">
    <property type="entry name" value="Ermin"/>
    <property type="match status" value="1"/>
</dbReference>